<feature type="region of interest" description="Disordered" evidence="1">
    <location>
        <begin position="96"/>
        <end position="118"/>
    </location>
</feature>
<feature type="compositionally biased region" description="Polar residues" evidence="1">
    <location>
        <begin position="34"/>
        <end position="57"/>
    </location>
</feature>
<feature type="compositionally biased region" description="Polar residues" evidence="1">
    <location>
        <begin position="96"/>
        <end position="114"/>
    </location>
</feature>
<protein>
    <submittedName>
        <fullName evidence="2">Uncharacterized protein</fullName>
    </submittedName>
</protein>
<feature type="compositionally biased region" description="Basic and acidic residues" evidence="1">
    <location>
        <begin position="607"/>
        <end position="632"/>
    </location>
</feature>
<gene>
    <name evidence="2" type="ORF">HHI36_014062</name>
</gene>
<keyword evidence="3" id="KW-1185">Reference proteome</keyword>
<dbReference type="Proteomes" id="UP001516400">
    <property type="component" value="Unassembled WGS sequence"/>
</dbReference>
<dbReference type="EMBL" id="JABFTP020000062">
    <property type="protein sequence ID" value="KAL3272592.1"/>
    <property type="molecule type" value="Genomic_DNA"/>
</dbReference>
<organism evidence="2 3">
    <name type="scientific">Cryptolaemus montrouzieri</name>
    <dbReference type="NCBI Taxonomy" id="559131"/>
    <lineage>
        <taxon>Eukaryota</taxon>
        <taxon>Metazoa</taxon>
        <taxon>Ecdysozoa</taxon>
        <taxon>Arthropoda</taxon>
        <taxon>Hexapoda</taxon>
        <taxon>Insecta</taxon>
        <taxon>Pterygota</taxon>
        <taxon>Neoptera</taxon>
        <taxon>Endopterygota</taxon>
        <taxon>Coleoptera</taxon>
        <taxon>Polyphaga</taxon>
        <taxon>Cucujiformia</taxon>
        <taxon>Coccinelloidea</taxon>
        <taxon>Coccinellidae</taxon>
        <taxon>Scymninae</taxon>
        <taxon>Scymnini</taxon>
        <taxon>Cryptolaemus</taxon>
    </lineage>
</organism>
<name>A0ABD2N2E1_9CUCU</name>
<comment type="caution">
    <text evidence="2">The sequence shown here is derived from an EMBL/GenBank/DDBJ whole genome shotgun (WGS) entry which is preliminary data.</text>
</comment>
<feature type="region of interest" description="Disordered" evidence="1">
    <location>
        <begin position="1"/>
        <end position="57"/>
    </location>
</feature>
<dbReference type="AlphaFoldDB" id="A0ABD2N2E1"/>
<sequence length="698" mass="82161">MLKTEGIDKPKKDNTHASVLPKLKLPLSRESKRPNSYHQQFHVNPVQEKSNTYWSHQGMSGYPDKKFPNFKTPNVAETERKSHHILKPTVKSSSEYLEVKQNSQASKNTFPSYSKSRETGRYQSHQDKFYDSSKSSKKVKWEDGYCASPSLEWYTMRPEYKYYYGKGLVPKTRKSYSYNNFLTYNPKHYLDTYKYKDYYNYSYPIYKPPAYSSLKKLYAPEYGSHRNHYPIDYPQVYGDHDNYVYMQKNSRSYSPYFDDYGHYFYNSHVTPVEKSFKTSDTQYDLSDRGHNKKLQVSYSECSKTSTKKTKYENKKVGNDSNTIRFTRSDQTLCQRENASTQIVETRPQSHQTFLVCNSEPKTSENKLNDTAILSRLLLELTDKLKASEHSLSSIKRRHVVSETTQYEDRDVRRSTRHSKMSSSRKKISSSHAKHRRSHVRVMQHESTQCEEAKKNQETENKTSSTLNTDSLAVSEFEKDFFRKDSDRDNFCEIESTRKRRGLPSGVCEERIYAKRLVKKEISPKNTRHCELESGSQGSIEYPPIEREIKKIRHRSYVNTKHCLPFLIDRCYKSKVKHPASEDLIENSTRRSKERRHPQKRRSLSCDVIKKETKQKYKTISNERRGRSANSDKVRRKRTSSKSDFSGPEDDYLEKYVVKLSNPEEKIILYDVKPKFCNYLSNKGVKKKIVERLKSSVRK</sequence>
<evidence type="ECO:0000313" key="3">
    <source>
        <dbReference type="Proteomes" id="UP001516400"/>
    </source>
</evidence>
<feature type="compositionally biased region" description="Basic residues" evidence="1">
    <location>
        <begin position="589"/>
        <end position="602"/>
    </location>
</feature>
<feature type="compositionally biased region" description="Basic and acidic residues" evidence="1">
    <location>
        <begin position="1"/>
        <end position="15"/>
    </location>
</feature>
<evidence type="ECO:0000256" key="1">
    <source>
        <dbReference type="SAM" id="MobiDB-lite"/>
    </source>
</evidence>
<proteinExistence type="predicted"/>
<evidence type="ECO:0000313" key="2">
    <source>
        <dbReference type="EMBL" id="KAL3272592.1"/>
    </source>
</evidence>
<feature type="compositionally biased region" description="Basic residues" evidence="1">
    <location>
        <begin position="414"/>
        <end position="441"/>
    </location>
</feature>
<accession>A0ABD2N2E1</accession>
<feature type="region of interest" description="Disordered" evidence="1">
    <location>
        <begin position="400"/>
        <end position="466"/>
    </location>
</feature>
<feature type="region of interest" description="Disordered" evidence="1">
    <location>
        <begin position="581"/>
        <end position="647"/>
    </location>
</feature>
<feature type="compositionally biased region" description="Basic and acidic residues" evidence="1">
    <location>
        <begin position="450"/>
        <end position="460"/>
    </location>
</feature>
<reference evidence="2 3" key="1">
    <citation type="journal article" date="2021" name="BMC Biol.">
        <title>Horizontally acquired antibacterial genes associated with adaptive radiation of ladybird beetles.</title>
        <authorList>
            <person name="Li H.S."/>
            <person name="Tang X.F."/>
            <person name="Huang Y.H."/>
            <person name="Xu Z.Y."/>
            <person name="Chen M.L."/>
            <person name="Du X.Y."/>
            <person name="Qiu B.Y."/>
            <person name="Chen P.T."/>
            <person name="Zhang W."/>
            <person name="Slipinski A."/>
            <person name="Escalona H.E."/>
            <person name="Waterhouse R.M."/>
            <person name="Zwick A."/>
            <person name="Pang H."/>
        </authorList>
    </citation>
    <scope>NUCLEOTIDE SEQUENCE [LARGE SCALE GENOMIC DNA]</scope>
    <source>
        <strain evidence="2">SYSU2018</strain>
    </source>
</reference>